<dbReference type="OrthoDB" id="2422134at2759"/>
<dbReference type="PANTHER" id="PTHR38123:SF6">
    <property type="entry name" value="CELL WALL SERINE-THREONINE-RICH GALACTOMANNOPROTEIN MP1 (AFU_ORTHOLOGUE AFUA_4G03240)"/>
    <property type="match status" value="1"/>
</dbReference>
<proteinExistence type="predicted"/>
<dbReference type="EMBL" id="LKMD01000100">
    <property type="protein sequence ID" value="PIB02614.1"/>
    <property type="molecule type" value="Genomic_DNA"/>
</dbReference>
<evidence type="ECO:0000256" key="1">
    <source>
        <dbReference type="SAM" id="MobiDB-lite"/>
    </source>
</evidence>
<dbReference type="Pfam" id="PF12296">
    <property type="entry name" value="HsbA"/>
    <property type="match status" value="1"/>
</dbReference>
<keyword evidence="2" id="KW-0732">Signal</keyword>
<evidence type="ECO:0008006" key="7">
    <source>
        <dbReference type="Google" id="ProtNLM"/>
    </source>
</evidence>
<feature type="signal peptide" evidence="2">
    <location>
        <begin position="1"/>
        <end position="16"/>
    </location>
</feature>
<feature type="compositionally biased region" description="Low complexity" evidence="1">
    <location>
        <begin position="185"/>
        <end position="195"/>
    </location>
</feature>
<gene>
    <name evidence="3" type="ORF">CB0940_00193</name>
    <name evidence="4" type="ORF">RHO25_000198</name>
</gene>
<evidence type="ECO:0000256" key="2">
    <source>
        <dbReference type="SAM" id="SignalP"/>
    </source>
</evidence>
<name>A0A2G5IDM0_CERBT</name>
<reference evidence="4 6" key="2">
    <citation type="submission" date="2023-09" db="EMBL/GenBank/DDBJ databases">
        <title>Complete-Gapless Cercospora beticola genome.</title>
        <authorList>
            <person name="Wyatt N.A."/>
            <person name="Spanner R.E."/>
            <person name="Bolton M.D."/>
        </authorList>
    </citation>
    <scope>NUCLEOTIDE SEQUENCE [LARGE SCALE GENOMIC DNA]</scope>
    <source>
        <strain evidence="4">Cb09-40</strain>
    </source>
</reference>
<dbReference type="InterPro" id="IPR021054">
    <property type="entry name" value="Cell_wall_mannoprotein_1"/>
</dbReference>
<reference evidence="3 5" key="1">
    <citation type="submission" date="2015-10" db="EMBL/GenBank/DDBJ databases">
        <title>The cercosporin biosynthetic gene cluster was horizontally transferred to several fungal lineages and shown to be expanded in Cercospora beticola based on microsynteny with recipient genomes.</title>
        <authorList>
            <person name="De Jonge R."/>
            <person name="Ebert M.K."/>
            <person name="Suttle J.C."/>
            <person name="Jurick Ii W.M."/>
            <person name="Secor G.A."/>
            <person name="Thomma B.P."/>
            <person name="Van De Peer Y."/>
            <person name="Bolton M.D."/>
        </authorList>
    </citation>
    <scope>NUCLEOTIDE SEQUENCE [LARGE SCALE GENOMIC DNA]</scope>
    <source>
        <strain evidence="3 5">09-40</strain>
    </source>
</reference>
<dbReference type="AlphaFoldDB" id="A0A2G5IDM0"/>
<accession>A0A2G5IDM0</accession>
<dbReference type="Gene3D" id="1.20.1280.140">
    <property type="match status" value="1"/>
</dbReference>
<dbReference type="Proteomes" id="UP000230605">
    <property type="component" value="Chromosome 1"/>
</dbReference>
<keyword evidence="6" id="KW-1185">Reference proteome</keyword>
<dbReference type="GO" id="GO:0005576">
    <property type="term" value="C:extracellular region"/>
    <property type="evidence" value="ECO:0007669"/>
    <property type="project" value="TreeGrafter"/>
</dbReference>
<dbReference type="PANTHER" id="PTHR38123">
    <property type="entry name" value="CELL WALL SERINE-THREONINE-RICH GALACTOMANNOPROTEIN MP1 (AFU_ORTHOLOGUE AFUA_4G03240)"/>
    <property type="match status" value="1"/>
</dbReference>
<evidence type="ECO:0000313" key="6">
    <source>
        <dbReference type="Proteomes" id="UP001302367"/>
    </source>
</evidence>
<organism evidence="3 5">
    <name type="scientific">Cercospora beticola</name>
    <name type="common">Sugarbeet leaf spot fungus</name>
    <dbReference type="NCBI Taxonomy" id="122368"/>
    <lineage>
        <taxon>Eukaryota</taxon>
        <taxon>Fungi</taxon>
        <taxon>Dikarya</taxon>
        <taxon>Ascomycota</taxon>
        <taxon>Pezizomycotina</taxon>
        <taxon>Dothideomycetes</taxon>
        <taxon>Dothideomycetidae</taxon>
        <taxon>Mycosphaerellales</taxon>
        <taxon>Mycosphaerellaceae</taxon>
        <taxon>Cercospora</taxon>
    </lineage>
</organism>
<protein>
    <recommendedName>
        <fullName evidence="7">Cell wall protein</fullName>
    </recommendedName>
</protein>
<feature type="chain" id="PRO_5013707192" description="Cell wall protein" evidence="2">
    <location>
        <begin position="17"/>
        <end position="276"/>
    </location>
</feature>
<feature type="region of interest" description="Disordered" evidence="1">
    <location>
        <begin position="175"/>
        <end position="201"/>
    </location>
</feature>
<evidence type="ECO:0000313" key="3">
    <source>
        <dbReference type="EMBL" id="PIB02614.1"/>
    </source>
</evidence>
<evidence type="ECO:0000313" key="5">
    <source>
        <dbReference type="Proteomes" id="UP000230605"/>
    </source>
</evidence>
<evidence type="ECO:0000313" key="4">
    <source>
        <dbReference type="EMBL" id="WPA95596.1"/>
    </source>
</evidence>
<sequence>MKFLAALFATQALAFSLDTRSPAVRSRQAAADIASSIRAIQSATTSLNTAINSGDLLALASGNGAVIDAIKAATSEANGLSTLSFDDAAGLANPIQDLGAAVDTTISNLISKRSSLDGVREAVLTGLQDQQTASMAFSRALLSKIPENLQGIAQNLAQPIADNLARGIAAFSSSSSGGGSGGGAATTQAAGGQTTPAPKVQASVQASKAPVSAAGSAIPNAPAGNGYTMPTVTTVTGIPSYSLPGSTPAAYTGAAQPMATFGFGAVAMAAAVAAAF</sequence>
<dbReference type="EMBL" id="CP134184">
    <property type="protein sequence ID" value="WPA95596.1"/>
    <property type="molecule type" value="Genomic_DNA"/>
</dbReference>
<dbReference type="Proteomes" id="UP001302367">
    <property type="component" value="Chromosome 1"/>
</dbReference>